<dbReference type="AlphaFoldDB" id="A0A183B5Z2"/>
<dbReference type="OrthoDB" id="6269878at2759"/>
<gene>
    <name evidence="2" type="ORF">ECPE_LOCUS14627</name>
</gene>
<protein>
    <submittedName>
        <fullName evidence="4">PDZ domain-containing protein</fullName>
    </submittedName>
</protein>
<proteinExistence type="predicted"/>
<sequence>MTYNASICPTDHATPDPCDISPRMRPRLGTMIGPGPGAGPGPGPIQKPQPWRPVRSEQPQTTGVGLQHVTQRRRERLLDWPQFRLRRKFTSTTENGVKRWNADSLSETGPHRHPMKAIHPGLSSDCSQCPTIITGSVATGINAAVRVQSNKTETVETSGTRRRRGISTNPHVRRRFSADGMPLHGDDLTGFRVTRVSDSQMDTSPGLKELHVGDELIQVNGMQCARLSLMELTQHFSKCLILLLTVRSITTEPQRS</sequence>
<feature type="compositionally biased region" description="Pro residues" evidence="1">
    <location>
        <begin position="37"/>
        <end position="51"/>
    </location>
</feature>
<evidence type="ECO:0000313" key="2">
    <source>
        <dbReference type="EMBL" id="VDP91899.1"/>
    </source>
</evidence>
<organism evidence="4">
    <name type="scientific">Echinostoma caproni</name>
    <dbReference type="NCBI Taxonomy" id="27848"/>
    <lineage>
        <taxon>Eukaryota</taxon>
        <taxon>Metazoa</taxon>
        <taxon>Spiralia</taxon>
        <taxon>Lophotrochozoa</taxon>
        <taxon>Platyhelminthes</taxon>
        <taxon>Trematoda</taxon>
        <taxon>Digenea</taxon>
        <taxon>Plagiorchiida</taxon>
        <taxon>Echinostomata</taxon>
        <taxon>Echinostomatoidea</taxon>
        <taxon>Echinostomatidae</taxon>
        <taxon>Echinostoma</taxon>
    </lineage>
</organism>
<dbReference type="Proteomes" id="UP000272942">
    <property type="component" value="Unassembled WGS sequence"/>
</dbReference>
<keyword evidence="3" id="KW-1185">Reference proteome</keyword>
<evidence type="ECO:0000313" key="3">
    <source>
        <dbReference type="Proteomes" id="UP000272942"/>
    </source>
</evidence>
<dbReference type="EMBL" id="UZAN01058065">
    <property type="protein sequence ID" value="VDP91899.1"/>
    <property type="molecule type" value="Genomic_DNA"/>
</dbReference>
<evidence type="ECO:0000256" key="1">
    <source>
        <dbReference type="SAM" id="MobiDB-lite"/>
    </source>
</evidence>
<dbReference type="WBParaSite" id="ECPE_0001466701-mRNA-1">
    <property type="protein sequence ID" value="ECPE_0001466701-mRNA-1"/>
    <property type="gene ID" value="ECPE_0001466701"/>
</dbReference>
<feature type="region of interest" description="Disordered" evidence="1">
    <location>
        <begin position="28"/>
        <end position="65"/>
    </location>
</feature>
<reference evidence="2 3" key="2">
    <citation type="submission" date="2018-11" db="EMBL/GenBank/DDBJ databases">
        <authorList>
            <consortium name="Pathogen Informatics"/>
        </authorList>
    </citation>
    <scope>NUCLEOTIDE SEQUENCE [LARGE SCALE GENOMIC DNA]</scope>
    <source>
        <strain evidence="2 3">Egypt</strain>
    </source>
</reference>
<accession>A0A183B5Z2</accession>
<evidence type="ECO:0000313" key="4">
    <source>
        <dbReference type="WBParaSite" id="ECPE_0001466701-mRNA-1"/>
    </source>
</evidence>
<reference evidence="4" key="1">
    <citation type="submission" date="2016-06" db="UniProtKB">
        <authorList>
            <consortium name="WormBaseParasite"/>
        </authorList>
    </citation>
    <scope>IDENTIFICATION</scope>
</reference>
<name>A0A183B5Z2_9TREM</name>